<accession>S9SFX0</accession>
<dbReference type="AlphaFoldDB" id="S9SFX0"/>
<reference evidence="1 2" key="1">
    <citation type="submission" date="2013-05" db="EMBL/GenBank/DDBJ databases">
        <authorList>
            <person name="Strain E.A."/>
            <person name="Brown E."/>
            <person name="Allard M.W."/>
            <person name="Luo Y.L."/>
        </authorList>
    </citation>
    <scope>NUCLEOTIDE SEQUENCE [LARGE SCALE GENOMIC DNA]</scope>
    <source>
        <strain evidence="1 2">TS-15</strain>
    </source>
</reference>
<name>S9SFX0_PAEAL</name>
<evidence type="ECO:0000313" key="1">
    <source>
        <dbReference type="EMBL" id="EPY03629.1"/>
    </source>
</evidence>
<dbReference type="EMBL" id="ATMT01000105">
    <property type="protein sequence ID" value="EPY03629.1"/>
    <property type="molecule type" value="Genomic_DNA"/>
</dbReference>
<proteinExistence type="predicted"/>
<evidence type="ECO:0000313" key="2">
    <source>
        <dbReference type="Proteomes" id="UP000015344"/>
    </source>
</evidence>
<feature type="non-terminal residue" evidence="1">
    <location>
        <position position="1"/>
    </location>
</feature>
<dbReference type="Proteomes" id="UP000015344">
    <property type="component" value="Unassembled WGS sequence"/>
</dbReference>
<protein>
    <submittedName>
        <fullName evidence="1">Uncharacterized protein</fullName>
    </submittedName>
</protein>
<organism evidence="1 2">
    <name type="scientific">Paenibacillus alvei TS-15</name>
    <dbReference type="NCBI Taxonomy" id="1117108"/>
    <lineage>
        <taxon>Bacteria</taxon>
        <taxon>Bacillati</taxon>
        <taxon>Bacillota</taxon>
        <taxon>Bacilli</taxon>
        <taxon>Bacillales</taxon>
        <taxon>Paenibacillaceae</taxon>
        <taxon>Paenibacillus</taxon>
    </lineage>
</organism>
<dbReference type="eggNOG" id="COG5444">
    <property type="taxonomic scope" value="Bacteria"/>
</dbReference>
<comment type="caution">
    <text evidence="1">The sequence shown here is derived from an EMBL/GenBank/DDBJ whole genome shotgun (WGS) entry which is preliminary data.</text>
</comment>
<gene>
    <name evidence="1" type="ORF">PAALTS15_29226</name>
</gene>
<sequence length="130" mass="14466">KKGADQFYKSVMDKGIKGTGNVSKLINSNSPNDYLNAALKRQNLNKAPNSFKEKWSEAGYDFEVRAHPADPRYDKTGSIYRVARRQQGTIPGTNQGYGWEFLGSDGKWYHTSILKAGNDAAAKATHIQLK</sequence>